<reference evidence="2 3" key="1">
    <citation type="submission" date="2011-10" db="EMBL/GenBank/DDBJ databases">
        <authorList>
            <person name="Genoscope - CEA"/>
        </authorList>
    </citation>
    <scope>NUCLEOTIDE SEQUENCE [LARGE SCALE GENOMIC DNA]</scope>
    <source>
        <strain evidence="2 3">RCC 1105</strain>
    </source>
</reference>
<dbReference type="KEGG" id="bpg:Bathy10g00340"/>
<dbReference type="GO" id="GO:0005634">
    <property type="term" value="C:nucleus"/>
    <property type="evidence" value="ECO:0007669"/>
    <property type="project" value="TreeGrafter"/>
</dbReference>
<dbReference type="Gene3D" id="1.20.58.1070">
    <property type="match status" value="1"/>
</dbReference>
<dbReference type="Proteomes" id="UP000198341">
    <property type="component" value="Chromosome 10"/>
</dbReference>
<keyword evidence="3" id="KW-1185">Reference proteome</keyword>
<feature type="region of interest" description="Disordered" evidence="1">
    <location>
        <begin position="1"/>
        <end position="44"/>
    </location>
</feature>
<evidence type="ECO:0000256" key="1">
    <source>
        <dbReference type="SAM" id="MobiDB-lite"/>
    </source>
</evidence>
<evidence type="ECO:0000313" key="3">
    <source>
        <dbReference type="Proteomes" id="UP000198341"/>
    </source>
</evidence>
<organism evidence="2 3">
    <name type="scientific">Bathycoccus prasinos</name>
    <dbReference type="NCBI Taxonomy" id="41875"/>
    <lineage>
        <taxon>Eukaryota</taxon>
        <taxon>Viridiplantae</taxon>
        <taxon>Chlorophyta</taxon>
        <taxon>Mamiellophyceae</taxon>
        <taxon>Mamiellales</taxon>
        <taxon>Bathycoccaceae</taxon>
        <taxon>Bathycoccus</taxon>
    </lineage>
</organism>
<dbReference type="RefSeq" id="XP_007510756.1">
    <property type="nucleotide sequence ID" value="XM_007510694.1"/>
</dbReference>
<dbReference type="PANTHER" id="PTHR12794:SF2">
    <property type="entry name" value="PROTEIN SINE1"/>
    <property type="match status" value="1"/>
</dbReference>
<proteinExistence type="predicted"/>
<dbReference type="AlphaFoldDB" id="K8EJW6"/>
<protein>
    <submittedName>
        <fullName evidence="2">Uncharacterized protein</fullName>
    </submittedName>
</protein>
<feature type="compositionally biased region" description="Acidic residues" evidence="1">
    <location>
        <begin position="298"/>
        <end position="312"/>
    </location>
</feature>
<feature type="compositionally biased region" description="Acidic residues" evidence="1">
    <location>
        <begin position="21"/>
        <end position="39"/>
    </location>
</feature>
<dbReference type="InterPro" id="IPR035426">
    <property type="entry name" value="Gemin2/Brr1"/>
</dbReference>
<accession>K8EJW6</accession>
<evidence type="ECO:0000313" key="2">
    <source>
        <dbReference type="EMBL" id="CCO18289.1"/>
    </source>
</evidence>
<dbReference type="GeneID" id="19013111"/>
<dbReference type="Pfam" id="PF04938">
    <property type="entry name" value="SIP1"/>
    <property type="match status" value="1"/>
</dbReference>
<name>K8EJW6_9CHLO</name>
<dbReference type="STRING" id="41875.K8EJW6"/>
<dbReference type="PANTHER" id="PTHR12794">
    <property type="entry name" value="GEMIN2"/>
    <property type="match status" value="1"/>
</dbReference>
<feature type="compositionally biased region" description="Acidic residues" evidence="1">
    <location>
        <begin position="262"/>
        <end position="273"/>
    </location>
</feature>
<dbReference type="GO" id="GO:0032797">
    <property type="term" value="C:SMN complex"/>
    <property type="evidence" value="ECO:0007669"/>
    <property type="project" value="TreeGrafter"/>
</dbReference>
<dbReference type="EMBL" id="FO082269">
    <property type="protein sequence ID" value="CCO18289.1"/>
    <property type="molecule type" value="Genomic_DNA"/>
</dbReference>
<dbReference type="GO" id="GO:0000387">
    <property type="term" value="P:spliceosomal snRNP assembly"/>
    <property type="evidence" value="ECO:0007669"/>
    <property type="project" value="InterPro"/>
</dbReference>
<gene>
    <name evidence="2" type="ordered locus">Bathy10g00340</name>
</gene>
<feature type="region of interest" description="Disordered" evidence="1">
    <location>
        <begin position="293"/>
        <end position="313"/>
    </location>
</feature>
<sequence length="323" mass="37637">MTTKSTSSVFVAPVLETPAREEDEKEYEEEYEEESDYEQDEKIDPSLRSQCLPLDAILPDFETEEPVDGFEYLRRVRYEAATIPHVVVSDVNPRDYDNKRTPKILEKHGFVSTSAKALGREKTMRILEHARANAEWTKQFLESFSNLRVSMRRALDDIEEKMKAGAKNINRKYIAPEKLEAVPMMSDVVALDDVTVSSLFRKYCYSFTEKEDESEKEKLKHAWFFALAVRVSMPLDSETQAAVRRVSRVFAKQLSSSFKEKEEEEDEEEEEEENAGRNAALNIGLSIAWKYFNQPPFDDNEEEEEEEEDEEIDYVHRKLERIL</sequence>
<feature type="region of interest" description="Disordered" evidence="1">
    <location>
        <begin position="257"/>
        <end position="278"/>
    </location>
</feature>
<dbReference type="OrthoDB" id="428895at2759"/>